<comment type="similarity">
    <text evidence="1 6 7">Belongs to the universal ribosomal protein uL13 family.</text>
</comment>
<name>A0A2P5SW51_9GAMM</name>
<evidence type="ECO:0000313" key="10">
    <source>
        <dbReference type="Proteomes" id="UP000296144"/>
    </source>
</evidence>
<dbReference type="PANTHER" id="PTHR11545:SF2">
    <property type="entry name" value="LARGE RIBOSOMAL SUBUNIT PROTEIN UL13M"/>
    <property type="match status" value="1"/>
</dbReference>
<dbReference type="InterPro" id="IPR005823">
    <property type="entry name" value="Ribosomal_uL13_bac-type"/>
</dbReference>
<evidence type="ECO:0000313" key="9">
    <source>
        <dbReference type="EMBL" id="PPI86540.1"/>
    </source>
</evidence>
<dbReference type="Gene3D" id="3.90.1180.10">
    <property type="entry name" value="Ribosomal protein L13"/>
    <property type="match status" value="1"/>
</dbReference>
<dbReference type="PANTHER" id="PTHR11545">
    <property type="entry name" value="RIBOSOMAL PROTEIN L13"/>
    <property type="match status" value="1"/>
</dbReference>
<evidence type="ECO:0000256" key="3">
    <source>
        <dbReference type="ARBA" id="ARBA00022980"/>
    </source>
</evidence>
<dbReference type="GO" id="GO:0022625">
    <property type="term" value="C:cytosolic large ribosomal subunit"/>
    <property type="evidence" value="ECO:0007669"/>
    <property type="project" value="TreeGrafter"/>
</dbReference>
<gene>
    <name evidence="6 8" type="primary">rplM</name>
    <name evidence="9" type="ORF">CRV10_01685</name>
</gene>
<dbReference type="InterPro" id="IPR023563">
    <property type="entry name" value="Ribosomal_uL13_CS"/>
</dbReference>
<dbReference type="GO" id="GO:0017148">
    <property type="term" value="P:negative regulation of translation"/>
    <property type="evidence" value="ECO:0007669"/>
    <property type="project" value="TreeGrafter"/>
</dbReference>
<dbReference type="AlphaFoldDB" id="A0A2P5SW51"/>
<evidence type="ECO:0000256" key="4">
    <source>
        <dbReference type="ARBA" id="ARBA00023274"/>
    </source>
</evidence>
<evidence type="ECO:0000256" key="7">
    <source>
        <dbReference type="RuleBase" id="RU003877"/>
    </source>
</evidence>
<evidence type="ECO:0000256" key="1">
    <source>
        <dbReference type="ARBA" id="ARBA00006227"/>
    </source>
</evidence>
<evidence type="ECO:0000256" key="6">
    <source>
        <dbReference type="HAMAP-Rule" id="MF_01366"/>
    </source>
</evidence>
<evidence type="ECO:0000256" key="2">
    <source>
        <dbReference type="ARBA" id="ARBA00011838"/>
    </source>
</evidence>
<dbReference type="SUPFAM" id="SSF52161">
    <property type="entry name" value="Ribosomal protein L13"/>
    <property type="match status" value="1"/>
</dbReference>
<dbReference type="RefSeq" id="WP_136130114.1">
    <property type="nucleotide sequence ID" value="NZ_PDKU01000002.1"/>
</dbReference>
<comment type="function">
    <text evidence="6 8">This protein is one of the early assembly proteins of the 50S ribosomal subunit, although it is not seen to bind rRNA by itself. It is important during the early stages of 50S assembly.</text>
</comment>
<comment type="subunit">
    <text evidence="2 6">Part of the 50S ribosomal subunit.</text>
</comment>
<dbReference type="FunFam" id="3.90.1180.10:FF:000001">
    <property type="entry name" value="50S ribosomal protein L13"/>
    <property type="match status" value="1"/>
</dbReference>
<keyword evidence="10" id="KW-1185">Reference proteome</keyword>
<dbReference type="EMBL" id="PDKU01000002">
    <property type="protein sequence ID" value="PPI86540.1"/>
    <property type="molecule type" value="Genomic_DNA"/>
</dbReference>
<dbReference type="HAMAP" id="MF_01366">
    <property type="entry name" value="Ribosomal_uL13"/>
    <property type="match status" value="1"/>
</dbReference>
<dbReference type="GO" id="GO:0006412">
    <property type="term" value="P:translation"/>
    <property type="evidence" value="ECO:0007669"/>
    <property type="project" value="UniProtKB-UniRule"/>
</dbReference>
<dbReference type="PIRSF" id="PIRSF002181">
    <property type="entry name" value="Ribosomal_L13"/>
    <property type="match status" value="1"/>
</dbReference>
<proteinExistence type="inferred from homology"/>
<sequence length="142" mass="16135">MKTFMATKETIKHNSFFVDAAGKILGRLATKIAHRLRGKHKADYTPHIDTGDYIIVLNADKILLTGNKGCSKVYYHHSGYVGGIKKSTFEEMIIRCPERVIKIAVKGMLPKNKLGNAMYRKLKVYVSNKQNHITQKLQFLDI</sequence>
<comment type="caution">
    <text evidence="9">The sequence shown here is derived from an EMBL/GenBank/DDBJ whole genome shotgun (WGS) entry which is preliminary data.</text>
</comment>
<dbReference type="Proteomes" id="UP000296144">
    <property type="component" value="Unassembled WGS sequence"/>
</dbReference>
<accession>A0A2P5SW51</accession>
<dbReference type="InterPro" id="IPR005822">
    <property type="entry name" value="Ribosomal_uL13"/>
</dbReference>
<dbReference type="GO" id="GO:0003729">
    <property type="term" value="F:mRNA binding"/>
    <property type="evidence" value="ECO:0007669"/>
    <property type="project" value="TreeGrafter"/>
</dbReference>
<protein>
    <recommendedName>
        <fullName evidence="5 6">Large ribosomal subunit protein uL13</fullName>
    </recommendedName>
</protein>
<keyword evidence="3 6" id="KW-0689">Ribosomal protein</keyword>
<dbReference type="InterPro" id="IPR036899">
    <property type="entry name" value="Ribosomal_uL13_sf"/>
</dbReference>
<evidence type="ECO:0000256" key="5">
    <source>
        <dbReference type="ARBA" id="ARBA00035201"/>
    </source>
</evidence>
<evidence type="ECO:0000256" key="8">
    <source>
        <dbReference type="RuleBase" id="RU003878"/>
    </source>
</evidence>
<dbReference type="OrthoDB" id="9801330at2"/>
<dbReference type="NCBIfam" id="TIGR01066">
    <property type="entry name" value="rplM_bact"/>
    <property type="match status" value="1"/>
</dbReference>
<dbReference type="GO" id="GO:0003735">
    <property type="term" value="F:structural constituent of ribosome"/>
    <property type="evidence" value="ECO:0007669"/>
    <property type="project" value="InterPro"/>
</dbReference>
<organism evidence="9 10">
    <name type="scientific">Candidatus Pantoea edessiphila</name>
    <dbReference type="NCBI Taxonomy" id="2044610"/>
    <lineage>
        <taxon>Bacteria</taxon>
        <taxon>Pseudomonadati</taxon>
        <taxon>Pseudomonadota</taxon>
        <taxon>Gammaproteobacteria</taxon>
        <taxon>Enterobacterales</taxon>
        <taxon>Erwiniaceae</taxon>
        <taxon>Pantoea</taxon>
    </lineage>
</organism>
<dbReference type="PROSITE" id="PS00783">
    <property type="entry name" value="RIBOSOMAL_L13"/>
    <property type="match status" value="1"/>
</dbReference>
<dbReference type="Pfam" id="PF00572">
    <property type="entry name" value="Ribosomal_L13"/>
    <property type="match status" value="1"/>
</dbReference>
<dbReference type="CDD" id="cd00392">
    <property type="entry name" value="Ribosomal_L13"/>
    <property type="match status" value="1"/>
</dbReference>
<keyword evidence="4 6" id="KW-0687">Ribonucleoprotein</keyword>
<reference evidence="9 10" key="1">
    <citation type="journal article" date="2018" name="Genome Biol. Evol.">
        <title>Cladogenesis and Genomic Streamlining in Extracellular Endosymbionts of Tropical Stink Bugs.</title>
        <authorList>
            <person name="Otero-Bravo A."/>
            <person name="Goffredi S."/>
            <person name="Sabree Z.L."/>
        </authorList>
    </citation>
    <scope>NUCLEOTIDE SEQUENCE [LARGE SCALE GENOMIC DNA]</scope>
    <source>
        <strain evidence="9 10">SoEL</strain>
    </source>
</reference>